<evidence type="ECO:0000256" key="4">
    <source>
        <dbReference type="ARBA" id="ARBA00031929"/>
    </source>
</evidence>
<dbReference type="OrthoDB" id="392571at2759"/>
<dbReference type="GO" id="GO:0000056">
    <property type="term" value="P:ribosomal small subunit export from nucleus"/>
    <property type="evidence" value="ECO:0007669"/>
    <property type="project" value="TreeGrafter"/>
</dbReference>
<evidence type="ECO:0000256" key="1">
    <source>
        <dbReference type="ARBA" id="ARBA00016427"/>
    </source>
</evidence>
<organism evidence="6 7">
    <name type="scientific">Cryptococcus amylolentus CBS 6039</name>
    <dbReference type="NCBI Taxonomy" id="1295533"/>
    <lineage>
        <taxon>Eukaryota</taxon>
        <taxon>Fungi</taxon>
        <taxon>Dikarya</taxon>
        <taxon>Basidiomycota</taxon>
        <taxon>Agaricomycotina</taxon>
        <taxon>Tremellomycetes</taxon>
        <taxon>Tremellales</taxon>
        <taxon>Cryptococcaceae</taxon>
        <taxon>Cryptococcus</taxon>
    </lineage>
</organism>
<protein>
    <recommendedName>
        <fullName evidence="1">Nucleolar protein 9</fullName>
    </recommendedName>
    <alternativeName>
        <fullName evidence="3 4">Pumilio domain-containing protein NOP9</fullName>
    </alternativeName>
</protein>
<name>A0A1E3I7P1_9TREE</name>
<keyword evidence="7" id="KW-1185">Reference proteome</keyword>
<dbReference type="GO" id="GO:0000480">
    <property type="term" value="P:endonucleolytic cleavage in 5'-ETS of tricistronic rRNA transcript (SSU-rRNA, 5.8S rRNA, LSU-rRNA)"/>
    <property type="evidence" value="ECO:0007669"/>
    <property type="project" value="TreeGrafter"/>
</dbReference>
<keyword evidence="2" id="KW-0677">Repeat</keyword>
<dbReference type="InterPro" id="IPR040000">
    <property type="entry name" value="NOP9"/>
</dbReference>
<evidence type="ECO:0000256" key="3">
    <source>
        <dbReference type="ARBA" id="ARBA00030932"/>
    </source>
</evidence>
<dbReference type="RefSeq" id="XP_018998375.1">
    <property type="nucleotide sequence ID" value="XM_019133670.1"/>
</dbReference>
<dbReference type="GO" id="GO:0003723">
    <property type="term" value="F:RNA binding"/>
    <property type="evidence" value="ECO:0007669"/>
    <property type="project" value="InterPro"/>
</dbReference>
<dbReference type="Proteomes" id="UP000094065">
    <property type="component" value="Unassembled WGS sequence"/>
</dbReference>
<evidence type="ECO:0000313" key="7">
    <source>
        <dbReference type="Proteomes" id="UP000094065"/>
    </source>
</evidence>
<sequence>MPKEQVRKRGKRKTKAQEEEAPAPVVAPTTHVADPEPSTSTGIHPARAAMLAGRPMPRQAPAPEAPRQEGEEGVEGAELAEGDGIDGQADWTRGPRTESEFPFGILDPDVKAYFRSIEDQIKDWEGVSSAGEEREDRQIFLSSVLSELRGHELSASTDPETSIILERLLPSLNDWGRRVIGDSFGDKWDVLLRHRFSSHVVQTWITLAADTLDREARDIWPPQQASQDISAGQLPTMSDLITSIVSLLLPTLPQLVSSPYASPPIRLLMLVLTPRRALPALGEGQGNESGIIRSKRSGKWRKGQDVKGKSILGEDGPKDKSKRKLPKELKSTRKEIRVALMENLEAAEWKAMAANAVGCPTIQLVLEFEVDDKEVEKEGSLFDILTEGLVSQLASGKTEFEAQPFLLSLLASQTGTRPFESLLQLSPAPVFGALWKTYFEGKLGKLAGHPYANFVVAKGVSRLDKDQVEELIKEVKGNSGGRGLIKAARTSVIQALVDRSLTIPEIQKPVLQLIFSCLELPATSQNTLVPCLMTLKTFPMYQALITGEPLPSDEPAPQAEEGADDDAEKAAAAAARLAAWQNRRTARPKDDLAPNIQGCLILQAMVGMDQANAAVLDSLTSLPVDALITYAKSPIASRLLDKVFIDPAAPIKYRKKLMMVFMDHYKQLVEDKLGSRVVDIIWDRADGFMKVSLLCPVCARLTRGQEKIARSLIPHLTSLGGSQYGKYFVRRADIVLLNRRPEEWREKILALKHHFAHQKEPAEEVKSEVKEKKRKEQRDDIDELFDAVENKKRKTA</sequence>
<reference evidence="6 7" key="1">
    <citation type="submission" date="2016-06" db="EMBL/GenBank/DDBJ databases">
        <title>Evolution of pathogenesis and genome organization in the Tremellales.</title>
        <authorList>
            <person name="Cuomo C."/>
            <person name="Litvintseva A."/>
            <person name="Heitman J."/>
            <person name="Chen Y."/>
            <person name="Sun S."/>
            <person name="Springer D."/>
            <person name="Dromer F."/>
            <person name="Young S."/>
            <person name="Zeng Q."/>
            <person name="Chapman S."/>
            <person name="Gujja S."/>
            <person name="Saif S."/>
            <person name="Birren B."/>
        </authorList>
    </citation>
    <scope>NUCLEOTIDE SEQUENCE [LARGE SCALE GENOMIC DNA]</scope>
    <source>
        <strain evidence="6 7">CBS 6039</strain>
    </source>
</reference>
<gene>
    <name evidence="6" type="ORF">L202_00496</name>
</gene>
<dbReference type="Gene3D" id="1.25.10.10">
    <property type="entry name" value="Leucine-rich Repeat Variant"/>
    <property type="match status" value="3"/>
</dbReference>
<dbReference type="GO" id="GO:0030688">
    <property type="term" value="C:preribosome, small subunit precursor"/>
    <property type="evidence" value="ECO:0007669"/>
    <property type="project" value="TreeGrafter"/>
</dbReference>
<dbReference type="PANTHER" id="PTHR13102">
    <property type="entry name" value="NUCLEOLAR PROTEIN 9"/>
    <property type="match status" value="1"/>
</dbReference>
<evidence type="ECO:0000256" key="2">
    <source>
        <dbReference type="ARBA" id="ARBA00022737"/>
    </source>
</evidence>
<accession>A0A1E3I7P1</accession>
<evidence type="ECO:0000313" key="6">
    <source>
        <dbReference type="EMBL" id="ODN84572.1"/>
    </source>
</evidence>
<dbReference type="GO" id="GO:0030686">
    <property type="term" value="C:90S preribosome"/>
    <property type="evidence" value="ECO:0007669"/>
    <property type="project" value="TreeGrafter"/>
</dbReference>
<dbReference type="GO" id="GO:0000447">
    <property type="term" value="P:endonucleolytic cleavage in ITS1 to separate SSU-rRNA from 5.8S rRNA and LSU-rRNA from tricistronic rRNA transcript (SSU-rRNA, 5.8S rRNA, LSU-rRNA)"/>
    <property type="evidence" value="ECO:0007669"/>
    <property type="project" value="TreeGrafter"/>
</dbReference>
<dbReference type="InterPro" id="IPR016024">
    <property type="entry name" value="ARM-type_fold"/>
</dbReference>
<dbReference type="EMBL" id="AWGJ01000001">
    <property type="protein sequence ID" value="ODN84572.1"/>
    <property type="molecule type" value="Genomic_DNA"/>
</dbReference>
<dbReference type="GeneID" id="30151805"/>
<dbReference type="InterPro" id="IPR011989">
    <property type="entry name" value="ARM-like"/>
</dbReference>
<feature type="compositionally biased region" description="Acidic residues" evidence="5">
    <location>
        <begin position="71"/>
        <end position="84"/>
    </location>
</feature>
<dbReference type="AlphaFoldDB" id="A0A1E3I7P1"/>
<feature type="region of interest" description="Disordered" evidence="5">
    <location>
        <begin position="547"/>
        <end position="567"/>
    </location>
</feature>
<dbReference type="STRING" id="1295533.A0A1E3I7P1"/>
<dbReference type="PANTHER" id="PTHR13102:SF0">
    <property type="entry name" value="NUCLEOLAR PROTEIN 9"/>
    <property type="match status" value="1"/>
</dbReference>
<dbReference type="SUPFAM" id="SSF48371">
    <property type="entry name" value="ARM repeat"/>
    <property type="match status" value="2"/>
</dbReference>
<evidence type="ECO:0000256" key="5">
    <source>
        <dbReference type="SAM" id="MobiDB-lite"/>
    </source>
</evidence>
<dbReference type="GO" id="GO:0000472">
    <property type="term" value="P:endonucleolytic cleavage to generate mature 5'-end of SSU-rRNA from (SSU-rRNA, 5.8S rRNA, LSU-rRNA)"/>
    <property type="evidence" value="ECO:0007669"/>
    <property type="project" value="TreeGrafter"/>
</dbReference>
<feature type="region of interest" description="Disordered" evidence="5">
    <location>
        <begin position="1"/>
        <end position="102"/>
    </location>
</feature>
<feature type="region of interest" description="Disordered" evidence="5">
    <location>
        <begin position="283"/>
        <end position="328"/>
    </location>
</feature>
<dbReference type="GO" id="GO:0005730">
    <property type="term" value="C:nucleolus"/>
    <property type="evidence" value="ECO:0007669"/>
    <property type="project" value="TreeGrafter"/>
</dbReference>
<dbReference type="Pfam" id="PF22493">
    <property type="entry name" value="PUF_NOP9"/>
    <property type="match status" value="1"/>
</dbReference>
<dbReference type="InterPro" id="IPR001313">
    <property type="entry name" value="Pumilio_RNA-bd_rpt"/>
</dbReference>
<feature type="region of interest" description="Disordered" evidence="5">
    <location>
        <begin position="759"/>
        <end position="778"/>
    </location>
</feature>
<comment type="caution">
    <text evidence="6">The sequence shown here is derived from an EMBL/GenBank/DDBJ whole genome shotgun (WGS) entry which is preliminary data.</text>
</comment>
<proteinExistence type="predicted"/>